<dbReference type="SUPFAM" id="SSF53098">
    <property type="entry name" value="Ribonuclease H-like"/>
    <property type="match status" value="1"/>
</dbReference>
<keyword evidence="4" id="KW-0862">Zinc</keyword>
<gene>
    <name evidence="9" type="ORF">V1264_012611</name>
</gene>
<dbReference type="InterPro" id="IPR036397">
    <property type="entry name" value="RNaseH_sf"/>
</dbReference>
<dbReference type="FunFam" id="3.10.20.370:FF:000001">
    <property type="entry name" value="Retrovirus-related Pol polyprotein from transposon 17.6-like protein"/>
    <property type="match status" value="1"/>
</dbReference>
<dbReference type="SUPFAM" id="SSF56672">
    <property type="entry name" value="DNA/RNA polymerases"/>
    <property type="match status" value="1"/>
</dbReference>
<dbReference type="PROSITE" id="PS50878">
    <property type="entry name" value="RT_POL"/>
    <property type="match status" value="1"/>
</dbReference>
<feature type="region of interest" description="Disordered" evidence="5">
    <location>
        <begin position="182"/>
        <end position="231"/>
    </location>
</feature>
<dbReference type="FunFam" id="3.30.70.270:FF:000026">
    <property type="entry name" value="Transposon Ty3-G Gag-Pol polyprotein"/>
    <property type="match status" value="1"/>
</dbReference>
<dbReference type="Pfam" id="PF17919">
    <property type="entry name" value="RT_RNaseH_2"/>
    <property type="match status" value="1"/>
</dbReference>
<dbReference type="InterPro" id="IPR041577">
    <property type="entry name" value="RT_RNaseH_2"/>
</dbReference>
<keyword evidence="2" id="KW-0378">Hydrolase</keyword>
<proteinExistence type="predicted"/>
<dbReference type="InterPro" id="IPR043128">
    <property type="entry name" value="Rev_trsase/Diguanyl_cyclase"/>
</dbReference>
<feature type="domain" description="CCHC-type" evidence="6">
    <location>
        <begin position="222"/>
        <end position="236"/>
    </location>
</feature>
<dbReference type="Gene3D" id="4.10.60.10">
    <property type="entry name" value="Zinc finger, CCHC-type"/>
    <property type="match status" value="1"/>
</dbReference>
<dbReference type="GO" id="GO:0004190">
    <property type="term" value="F:aspartic-type endopeptidase activity"/>
    <property type="evidence" value="ECO:0007669"/>
    <property type="project" value="UniProtKB-KW"/>
</dbReference>
<feature type="compositionally biased region" description="Polar residues" evidence="5">
    <location>
        <begin position="1385"/>
        <end position="1394"/>
    </location>
</feature>
<keyword evidence="4" id="KW-0479">Metal-binding</keyword>
<dbReference type="PROSITE" id="PS50158">
    <property type="entry name" value="ZF_CCHC"/>
    <property type="match status" value="1"/>
</dbReference>
<dbReference type="FunFam" id="1.10.340.70:FF:000003">
    <property type="entry name" value="Protein CBG25708"/>
    <property type="match status" value="1"/>
</dbReference>
<evidence type="ECO:0008006" key="11">
    <source>
        <dbReference type="Google" id="ProtNLM"/>
    </source>
</evidence>
<feature type="region of interest" description="Disordered" evidence="5">
    <location>
        <begin position="1294"/>
        <end position="1413"/>
    </location>
</feature>
<evidence type="ECO:0000256" key="5">
    <source>
        <dbReference type="SAM" id="MobiDB-lite"/>
    </source>
</evidence>
<dbReference type="Gene3D" id="3.30.420.10">
    <property type="entry name" value="Ribonuclease H-like superfamily/Ribonuclease H"/>
    <property type="match status" value="1"/>
</dbReference>
<dbReference type="InterPro" id="IPR050951">
    <property type="entry name" value="Retrovirus_Pol_polyprotein"/>
</dbReference>
<evidence type="ECO:0000256" key="1">
    <source>
        <dbReference type="ARBA" id="ARBA00022670"/>
    </source>
</evidence>
<feature type="domain" description="Integrase catalytic" evidence="8">
    <location>
        <begin position="1035"/>
        <end position="1188"/>
    </location>
</feature>
<keyword evidence="4" id="KW-0863">Zinc-finger</keyword>
<keyword evidence="1" id="KW-0645">Protease</keyword>
<dbReference type="SUPFAM" id="SSF50630">
    <property type="entry name" value="Acid proteases"/>
    <property type="match status" value="1"/>
</dbReference>
<feature type="compositionally biased region" description="Basic residues" evidence="5">
    <location>
        <begin position="1395"/>
        <end position="1404"/>
    </location>
</feature>
<sequence>MAKAISVTQVSNFDIHGDVSSLSIRWEDWVDSFEIYAAASGVDSGVQKRALLLHCAGKEVQELFKTFGDTGTTYNAAREKLDAHFKPKKNISYQRHLFRKECQKDDETVTQFVVRLRKLAQTCAFPEDEVDNFIRDQVIDKCKSRKLREKFLSEPELTLKKVIEISQAKEASQLQAAQMAESDQAFSVSRSRRQTHAPSGSRSNAKQDSANSNSPPRKIKQCGRCGRRGHTSEECRCTRGKRCFACDGLNHFASACRSSNQNKQRSSQNKNDSARRSVRALDPDIAQSDFESSDTDEDAVQALFSLDDDASTTAVNISGTETRLLIDSGASCNVLNTADSKKLIDRGIKIHKCNRRVRPYRSDPIHVTEYITADVQFADTVVRTKFLIIPGTHVSLLGRQTAEKLKILFIVNAVNIPNPTTPTSPSSPLDRFPGIDQGIGKLKSHTVTVHVDKSVPPVARKHNRVPFHLRDKVEKELNKLQEQDIIEKVTGPTEWVSRIVTPPKPKNPTEIRVCCDMRDVNKAVLRTRHITPTIEELVSDLNGAKVFSKIDLRSGYHQLELDPASRQFTTFSTHLGLYRYKRLPFGLNSAAEIFQHTIQEVISGVSGARNVSDDIIVFGSDQADHDRALDETLKRLHQAGLTVHRQKCEFNKDEIEFFGFIFSAAGLRPDPKKVQALHDMPRPQNASEVRSFLGMVQYSSRFINNFATITEPLRSLTKQNTPWAWTETHETAFDTIKQALSATTTLAYFDPKKHTEIYVDASPVGVAGLLCQEGRTIAYASRALTAVEQRYSQTEREALAVVWACEHFDIYVSGAPFTVITDHRPLLNIWQKPSPPTRIARWSLRLQPYLLTMKYKPGKENPADYMSRHPTHAVAASKHEKMAEAYISFLADTDTLSAVTLDEIKAETVQDATLQTVMKIISTGKWHALKELADPEANSEDLIRFRNVKDDLCVNAEHNVILKGTQLVIPASLRKRVVQVAHEGHQGITKTKSFIRSKVWFPGMDKAVELEVESCIPCQANTNRSQKEPMNMSDLPRGPWLELSLDFCGPLPSGDYILVLVDEYSRYPIAEIIRSTSADCVIPIVDKAFAMFGYPEVIKTDNGPPFQSHQWRSFMKRSGVKHRRVTPLWPQANAQAEAFNKPLEKAIRAAHAQHKNWRLELTSFIRTYRATPHPSTLFTPFRLLLGRDPKTKLPEPPIYAQPQNRATEELARKHDTCAKQKMKLYADKRNHAKRAEIATGDFVLAKQRKRNKLTPPFNPTPMVVTATNGSMITAQSSQGQPVTLTRNSSYFKKLKHAPPDRHQSADDVDEPPSDVQESIVPQNTVPEDTGVKEACGQATSSTQPCSLTQSQTQTACGPPPSSTQPCSLTQPQTQTSPITSQTVSIAPSMTSYPRRSTRQKKSPTRFKDYVTDF</sequence>
<evidence type="ECO:0000256" key="3">
    <source>
        <dbReference type="ARBA" id="ARBA00023125"/>
    </source>
</evidence>
<feature type="compositionally biased region" description="Polar residues" evidence="5">
    <location>
        <begin position="196"/>
        <end position="215"/>
    </location>
</feature>
<keyword evidence="10" id="KW-1185">Reference proteome</keyword>
<dbReference type="GO" id="GO:0008270">
    <property type="term" value="F:zinc ion binding"/>
    <property type="evidence" value="ECO:0007669"/>
    <property type="project" value="UniProtKB-KW"/>
</dbReference>
<dbReference type="InterPro" id="IPR001878">
    <property type="entry name" value="Znf_CCHC"/>
</dbReference>
<dbReference type="PANTHER" id="PTHR37984:SF11">
    <property type="entry name" value="INTEGRASE CATALYTIC DOMAIN-CONTAINING PROTEIN"/>
    <property type="match status" value="1"/>
</dbReference>
<dbReference type="PANTHER" id="PTHR37984">
    <property type="entry name" value="PROTEIN CBG26694"/>
    <property type="match status" value="1"/>
</dbReference>
<reference evidence="9 10" key="1">
    <citation type="submission" date="2024-02" db="EMBL/GenBank/DDBJ databases">
        <title>Chromosome-scale genome assembly of the rough periwinkle Littorina saxatilis.</title>
        <authorList>
            <person name="De Jode A."/>
            <person name="Faria R."/>
            <person name="Formenti G."/>
            <person name="Sims Y."/>
            <person name="Smith T.P."/>
            <person name="Tracey A."/>
            <person name="Wood J.M.D."/>
            <person name="Zagrodzka Z.B."/>
            <person name="Johannesson K."/>
            <person name="Butlin R.K."/>
            <person name="Leder E.H."/>
        </authorList>
    </citation>
    <scope>NUCLEOTIDE SEQUENCE [LARGE SCALE GENOMIC DNA]</scope>
    <source>
        <strain evidence="9">Snail1</strain>
        <tissue evidence="9">Muscle</tissue>
    </source>
</reference>
<dbReference type="Gene3D" id="2.40.70.10">
    <property type="entry name" value="Acid Proteases"/>
    <property type="match status" value="1"/>
</dbReference>
<dbReference type="Pfam" id="PF00078">
    <property type="entry name" value="RVT_1"/>
    <property type="match status" value="1"/>
</dbReference>
<feature type="region of interest" description="Disordered" evidence="5">
    <location>
        <begin position="257"/>
        <end position="294"/>
    </location>
</feature>
<dbReference type="SUPFAM" id="SSF57756">
    <property type="entry name" value="Retrovirus zinc finger-like domains"/>
    <property type="match status" value="1"/>
</dbReference>
<protein>
    <recommendedName>
        <fullName evidence="11">Reverse transcriptase</fullName>
    </recommendedName>
</protein>
<evidence type="ECO:0000259" key="6">
    <source>
        <dbReference type="PROSITE" id="PS50158"/>
    </source>
</evidence>
<comment type="caution">
    <text evidence="9">The sequence shown here is derived from an EMBL/GenBank/DDBJ whole genome shotgun (WGS) entry which is preliminary data.</text>
</comment>
<dbReference type="Gene3D" id="3.10.10.10">
    <property type="entry name" value="HIV Type 1 Reverse Transcriptase, subunit A, domain 1"/>
    <property type="match status" value="1"/>
</dbReference>
<dbReference type="Pfam" id="PF00665">
    <property type="entry name" value="rve"/>
    <property type="match status" value="1"/>
</dbReference>
<name>A0AAN9BXM5_9CAEN</name>
<feature type="compositionally biased region" description="Polar residues" evidence="5">
    <location>
        <begin position="1337"/>
        <end position="1355"/>
    </location>
</feature>
<dbReference type="InterPro" id="IPR043502">
    <property type="entry name" value="DNA/RNA_pol_sf"/>
</dbReference>
<organism evidence="9 10">
    <name type="scientific">Littorina saxatilis</name>
    <dbReference type="NCBI Taxonomy" id="31220"/>
    <lineage>
        <taxon>Eukaryota</taxon>
        <taxon>Metazoa</taxon>
        <taxon>Spiralia</taxon>
        <taxon>Lophotrochozoa</taxon>
        <taxon>Mollusca</taxon>
        <taxon>Gastropoda</taxon>
        <taxon>Caenogastropoda</taxon>
        <taxon>Littorinimorpha</taxon>
        <taxon>Littorinoidea</taxon>
        <taxon>Littorinidae</taxon>
        <taxon>Littorina</taxon>
    </lineage>
</organism>
<keyword evidence="3" id="KW-0238">DNA-binding</keyword>
<evidence type="ECO:0000259" key="7">
    <source>
        <dbReference type="PROSITE" id="PS50878"/>
    </source>
</evidence>
<dbReference type="InterPro" id="IPR021109">
    <property type="entry name" value="Peptidase_aspartic_dom_sf"/>
</dbReference>
<dbReference type="EMBL" id="JBAMIC010000002">
    <property type="protein sequence ID" value="KAK7113301.1"/>
    <property type="molecule type" value="Genomic_DNA"/>
</dbReference>
<dbReference type="InterPro" id="IPR001584">
    <property type="entry name" value="Integrase_cat-core"/>
</dbReference>
<evidence type="ECO:0000313" key="10">
    <source>
        <dbReference type="Proteomes" id="UP001374579"/>
    </source>
</evidence>
<evidence type="ECO:0000259" key="8">
    <source>
        <dbReference type="PROSITE" id="PS50994"/>
    </source>
</evidence>
<feature type="domain" description="Reverse transcriptase" evidence="7">
    <location>
        <begin position="483"/>
        <end position="662"/>
    </location>
</feature>
<dbReference type="CDD" id="cd01647">
    <property type="entry name" value="RT_LTR"/>
    <property type="match status" value="1"/>
</dbReference>
<feature type="compositionally biased region" description="Basic residues" evidence="5">
    <location>
        <begin position="217"/>
        <end position="229"/>
    </location>
</feature>
<dbReference type="Pfam" id="PF17921">
    <property type="entry name" value="Integrase_H2C2"/>
    <property type="match status" value="1"/>
</dbReference>
<keyword evidence="2" id="KW-0064">Aspartyl protease</keyword>
<dbReference type="Proteomes" id="UP001374579">
    <property type="component" value="Unassembled WGS sequence"/>
</dbReference>
<evidence type="ECO:0000256" key="4">
    <source>
        <dbReference type="PROSITE-ProRule" id="PRU00047"/>
    </source>
</evidence>
<dbReference type="GO" id="GO:0015074">
    <property type="term" value="P:DNA integration"/>
    <property type="evidence" value="ECO:0007669"/>
    <property type="project" value="InterPro"/>
</dbReference>
<dbReference type="InterPro" id="IPR036875">
    <property type="entry name" value="Znf_CCHC_sf"/>
</dbReference>
<dbReference type="InterPro" id="IPR012337">
    <property type="entry name" value="RNaseH-like_sf"/>
</dbReference>
<dbReference type="CDD" id="cd00303">
    <property type="entry name" value="retropepsin_like"/>
    <property type="match status" value="1"/>
</dbReference>
<evidence type="ECO:0000256" key="2">
    <source>
        <dbReference type="ARBA" id="ARBA00022750"/>
    </source>
</evidence>
<feature type="compositionally biased region" description="Low complexity" evidence="5">
    <location>
        <begin position="257"/>
        <end position="271"/>
    </location>
</feature>
<dbReference type="GO" id="GO:0003677">
    <property type="term" value="F:DNA binding"/>
    <property type="evidence" value="ECO:0007669"/>
    <property type="project" value="UniProtKB-KW"/>
</dbReference>
<feature type="compositionally biased region" description="Low complexity" evidence="5">
    <location>
        <begin position="1363"/>
        <end position="1384"/>
    </location>
</feature>
<feature type="compositionally biased region" description="Polar residues" evidence="5">
    <location>
        <begin position="1315"/>
        <end position="1326"/>
    </location>
</feature>
<dbReference type="CDD" id="cd09274">
    <property type="entry name" value="RNase_HI_RT_Ty3"/>
    <property type="match status" value="1"/>
</dbReference>
<accession>A0AAN9BXM5</accession>
<dbReference type="Gene3D" id="3.30.70.270">
    <property type="match status" value="2"/>
</dbReference>
<dbReference type="PROSITE" id="PS50994">
    <property type="entry name" value="INTEGRASE"/>
    <property type="match status" value="1"/>
</dbReference>
<dbReference type="InterPro" id="IPR000477">
    <property type="entry name" value="RT_dom"/>
</dbReference>
<evidence type="ECO:0000313" key="9">
    <source>
        <dbReference type="EMBL" id="KAK7113301.1"/>
    </source>
</evidence>
<dbReference type="GO" id="GO:0006508">
    <property type="term" value="P:proteolysis"/>
    <property type="evidence" value="ECO:0007669"/>
    <property type="project" value="UniProtKB-KW"/>
</dbReference>
<dbReference type="Gene3D" id="1.10.340.70">
    <property type="match status" value="1"/>
</dbReference>
<dbReference type="FunFam" id="3.30.420.10:FF:000063">
    <property type="entry name" value="Retrovirus-related Pol polyprotein from transposon 297-like Protein"/>
    <property type="match status" value="1"/>
</dbReference>
<dbReference type="InterPro" id="IPR041588">
    <property type="entry name" value="Integrase_H2C2"/>
</dbReference>
<feature type="compositionally biased region" description="Basic and acidic residues" evidence="5">
    <location>
        <begin position="272"/>
        <end position="282"/>
    </location>
</feature>